<protein>
    <submittedName>
        <fullName evidence="1">Uncharacterized protein</fullName>
    </submittedName>
</protein>
<evidence type="ECO:0000313" key="1">
    <source>
        <dbReference type="EMBL" id="KAK6171904.1"/>
    </source>
</evidence>
<gene>
    <name evidence="1" type="ORF">SNE40_018327</name>
</gene>
<keyword evidence="2" id="KW-1185">Reference proteome</keyword>
<proteinExistence type="predicted"/>
<dbReference type="AlphaFoldDB" id="A0AAN8JC98"/>
<name>A0AAN8JC98_PATCE</name>
<sequence>MGIVTSATARLHNISNSEESDIKDIFKILAAENMVNEKHVPWVRWIPLAQYRLNTQVKVLNEKTPYQVIFKQLPRSISLNEIPDENEDSVIMSINTVAGVDVTDHSLLRDLGQHVE</sequence>
<accession>A0AAN8JC98</accession>
<dbReference type="Proteomes" id="UP001347796">
    <property type="component" value="Unassembled WGS sequence"/>
</dbReference>
<dbReference type="EMBL" id="JAZGQO010000013">
    <property type="protein sequence ID" value="KAK6171904.1"/>
    <property type="molecule type" value="Genomic_DNA"/>
</dbReference>
<organism evidence="1 2">
    <name type="scientific">Patella caerulea</name>
    <name type="common">Rayed Mediterranean limpet</name>
    <dbReference type="NCBI Taxonomy" id="87958"/>
    <lineage>
        <taxon>Eukaryota</taxon>
        <taxon>Metazoa</taxon>
        <taxon>Spiralia</taxon>
        <taxon>Lophotrochozoa</taxon>
        <taxon>Mollusca</taxon>
        <taxon>Gastropoda</taxon>
        <taxon>Patellogastropoda</taxon>
        <taxon>Patelloidea</taxon>
        <taxon>Patellidae</taxon>
        <taxon>Patella</taxon>
    </lineage>
</organism>
<evidence type="ECO:0000313" key="2">
    <source>
        <dbReference type="Proteomes" id="UP001347796"/>
    </source>
</evidence>
<reference evidence="1 2" key="1">
    <citation type="submission" date="2024-01" db="EMBL/GenBank/DDBJ databases">
        <title>The genome of the rayed Mediterranean limpet Patella caerulea (Linnaeus, 1758).</title>
        <authorList>
            <person name="Anh-Thu Weber A."/>
            <person name="Halstead-Nussloch G."/>
        </authorList>
    </citation>
    <scope>NUCLEOTIDE SEQUENCE [LARGE SCALE GENOMIC DNA]</scope>
    <source>
        <strain evidence="1">AATW-2023a</strain>
        <tissue evidence="1">Whole specimen</tissue>
    </source>
</reference>
<comment type="caution">
    <text evidence="1">The sequence shown here is derived from an EMBL/GenBank/DDBJ whole genome shotgun (WGS) entry which is preliminary data.</text>
</comment>